<comment type="caution">
    <text evidence="3">The sequence shown here is derived from an EMBL/GenBank/DDBJ whole genome shotgun (WGS) entry which is preliminary data.</text>
</comment>
<gene>
    <name evidence="3" type="ORF">ACFYXQ_45550</name>
</gene>
<dbReference type="InterPro" id="IPR050631">
    <property type="entry name" value="PheA/TfdB_FAD_monoxygenase"/>
</dbReference>
<dbReference type="GO" id="GO:0008688">
    <property type="term" value="F:3-(3-hydroxyphenyl)propionate hydroxylase activity"/>
    <property type="evidence" value="ECO:0007669"/>
    <property type="project" value="UniProtKB-EC"/>
</dbReference>
<dbReference type="InterPro" id="IPR036188">
    <property type="entry name" value="FAD/NAD-bd_sf"/>
</dbReference>
<dbReference type="PANTHER" id="PTHR43476">
    <property type="entry name" value="3-(3-HYDROXY-PHENYL)PROPIONATE/3-HYDROXYCINNAMIC ACID HYDROXYLASE"/>
    <property type="match status" value="1"/>
</dbReference>
<dbReference type="EC" id="1.14.13.127" evidence="3"/>
<dbReference type="Proteomes" id="UP001601992">
    <property type="component" value="Unassembled WGS sequence"/>
</dbReference>
<dbReference type="PRINTS" id="PR00420">
    <property type="entry name" value="RNGMNOXGNASE"/>
</dbReference>
<dbReference type="Gene3D" id="3.30.70.2450">
    <property type="match status" value="1"/>
</dbReference>
<proteinExistence type="predicted"/>
<evidence type="ECO:0000259" key="2">
    <source>
        <dbReference type="Pfam" id="PF01494"/>
    </source>
</evidence>
<dbReference type="EMBL" id="JBIAQY010000036">
    <property type="protein sequence ID" value="MFF3575026.1"/>
    <property type="molecule type" value="Genomic_DNA"/>
</dbReference>
<reference evidence="3 4" key="1">
    <citation type="submission" date="2024-10" db="EMBL/GenBank/DDBJ databases">
        <title>The Natural Products Discovery Center: Release of the First 8490 Sequenced Strains for Exploring Actinobacteria Biosynthetic Diversity.</title>
        <authorList>
            <person name="Kalkreuter E."/>
            <person name="Kautsar S.A."/>
            <person name="Yang D."/>
            <person name="Bader C.D."/>
            <person name="Teijaro C.N."/>
            <person name="Fluegel L."/>
            <person name="Davis C.M."/>
            <person name="Simpson J.R."/>
            <person name="Lauterbach L."/>
            <person name="Steele A.D."/>
            <person name="Gui C."/>
            <person name="Meng S."/>
            <person name="Li G."/>
            <person name="Viehrig K."/>
            <person name="Ye F."/>
            <person name="Su P."/>
            <person name="Kiefer A.F."/>
            <person name="Nichols A."/>
            <person name="Cepeda A.J."/>
            <person name="Yan W."/>
            <person name="Fan B."/>
            <person name="Jiang Y."/>
            <person name="Adhikari A."/>
            <person name="Zheng C.-J."/>
            <person name="Schuster L."/>
            <person name="Cowan T.M."/>
            <person name="Smanski M.J."/>
            <person name="Chevrette M.G."/>
            <person name="De Carvalho L.P.S."/>
            <person name="Shen B."/>
        </authorList>
    </citation>
    <scope>NUCLEOTIDE SEQUENCE [LARGE SCALE GENOMIC DNA]</scope>
    <source>
        <strain evidence="3 4">NPDC002593</strain>
    </source>
</reference>
<dbReference type="RefSeq" id="WP_051194132.1">
    <property type="nucleotide sequence ID" value="NZ_JBIAQY010000036.1"/>
</dbReference>
<name>A0ABW6SFB0_9NOCA</name>
<dbReference type="Pfam" id="PF01494">
    <property type="entry name" value="FAD_binding_3"/>
    <property type="match status" value="1"/>
</dbReference>
<keyword evidence="1 3" id="KW-0560">Oxidoreductase</keyword>
<dbReference type="Gene3D" id="3.50.50.60">
    <property type="entry name" value="FAD/NAD(P)-binding domain"/>
    <property type="match status" value="1"/>
</dbReference>
<keyword evidence="4" id="KW-1185">Reference proteome</keyword>
<evidence type="ECO:0000313" key="3">
    <source>
        <dbReference type="EMBL" id="MFF3575026.1"/>
    </source>
</evidence>
<accession>A0ABW6SFB0</accession>
<dbReference type="SUPFAM" id="SSF51905">
    <property type="entry name" value="FAD/NAD(P)-binding domain"/>
    <property type="match status" value="1"/>
</dbReference>
<evidence type="ECO:0000313" key="4">
    <source>
        <dbReference type="Proteomes" id="UP001601992"/>
    </source>
</evidence>
<organism evidence="3 4">
    <name type="scientific">Nocardia jiangxiensis</name>
    <dbReference type="NCBI Taxonomy" id="282685"/>
    <lineage>
        <taxon>Bacteria</taxon>
        <taxon>Bacillati</taxon>
        <taxon>Actinomycetota</taxon>
        <taxon>Actinomycetes</taxon>
        <taxon>Mycobacteriales</taxon>
        <taxon>Nocardiaceae</taxon>
        <taxon>Nocardia</taxon>
    </lineage>
</organism>
<protein>
    <submittedName>
        <fullName evidence="3">Bifunctional 3-(3-hydroxy-phenyl)propionate/3-hydroxycinnamic acid hydroxylase</fullName>
        <ecNumber evidence="3">1.14.13.127</ecNumber>
    </submittedName>
</protein>
<dbReference type="NCBIfam" id="NF004831">
    <property type="entry name" value="PRK06183.1-5"/>
    <property type="match status" value="1"/>
</dbReference>
<evidence type="ECO:0000256" key="1">
    <source>
        <dbReference type="ARBA" id="ARBA00023002"/>
    </source>
</evidence>
<dbReference type="PANTHER" id="PTHR43476:SF3">
    <property type="entry name" value="FAD-BINDING MONOOXYGENASE"/>
    <property type="match status" value="1"/>
</dbReference>
<sequence>MEFDVDVAIVGAGPCGATLANLLGVAGVRTVVLDKNVGIVEHPRAVAIDDESLRSFQAAGVLVDVLPDLIQNVPIRYYSSSGKQLAHVSPVGQPYGWPRRNLFFQPLMEAALRKGLDRFDHVRLRVASEVTDVTQDANGVELAAKSPDGEARIRAGYVVGADGGRSFVRDALGIALRGETAPSKWLVVDVSDDTWDAPFSAVYCDPDRPAMTIPLPYGHRRFEFKLLPDETEDEVVTDESVQRLVGRFYRGIPTPTISRRRVYWHHSRTAETFGVGRVFVAGDAAHLQPPFFGQGMNSGIRDATNLAWKLAAVTQGRADARLLATYDTERRGNAETMVSFATRVGSYYQPRNRATEMVRDVLFRNVQRIPGAREYILQMKYKPAPRYRDGVVVGGATNDKGSPVGRMFGQPPVQTADGVRLELDDAVGGNFAILGLTADPADHLRDVTRDRWTALGAKLFHVTPTLTARRHGFETTTATTELRDIAGYFRDLLLARKDDEVLILRPDRYVAAVCRSNDLERVVTQLCDLIETPPRIGTPEHG</sequence>
<dbReference type="NCBIfam" id="NF004829">
    <property type="entry name" value="PRK06183.1-3"/>
    <property type="match status" value="1"/>
</dbReference>
<dbReference type="InterPro" id="IPR002938">
    <property type="entry name" value="FAD-bd"/>
</dbReference>
<feature type="domain" description="FAD-binding" evidence="2">
    <location>
        <begin position="4"/>
        <end position="341"/>
    </location>
</feature>